<keyword evidence="3" id="KW-1185">Reference proteome</keyword>
<reference evidence="2" key="1">
    <citation type="submission" date="2021-03" db="UniProtKB">
        <authorList>
            <consortium name="EnsemblPlants"/>
        </authorList>
    </citation>
    <scope>IDENTIFICATION</scope>
</reference>
<organism evidence="2 3">
    <name type="scientific">Cannabis sativa</name>
    <name type="common">Hemp</name>
    <name type="synonym">Marijuana</name>
    <dbReference type="NCBI Taxonomy" id="3483"/>
    <lineage>
        <taxon>Eukaryota</taxon>
        <taxon>Viridiplantae</taxon>
        <taxon>Streptophyta</taxon>
        <taxon>Embryophyta</taxon>
        <taxon>Tracheophyta</taxon>
        <taxon>Spermatophyta</taxon>
        <taxon>Magnoliopsida</taxon>
        <taxon>eudicotyledons</taxon>
        <taxon>Gunneridae</taxon>
        <taxon>Pentapetalae</taxon>
        <taxon>rosids</taxon>
        <taxon>fabids</taxon>
        <taxon>Rosales</taxon>
        <taxon>Cannabaceae</taxon>
        <taxon>Cannabis</taxon>
    </lineage>
</organism>
<evidence type="ECO:0000256" key="1">
    <source>
        <dbReference type="SAM" id="SignalP"/>
    </source>
</evidence>
<feature type="chain" id="PRO_5030629891" evidence="1">
    <location>
        <begin position="18"/>
        <end position="73"/>
    </location>
</feature>
<evidence type="ECO:0000313" key="3">
    <source>
        <dbReference type="Proteomes" id="UP000596661"/>
    </source>
</evidence>
<dbReference type="AlphaFoldDB" id="A0A803QRR7"/>
<name>A0A803QRR7_CANSA</name>
<feature type="signal peptide" evidence="1">
    <location>
        <begin position="1"/>
        <end position="17"/>
    </location>
</feature>
<keyword evidence="1" id="KW-0732">Signal</keyword>
<dbReference type="EnsemblPlants" id="evm.model.ctgX161.1">
    <property type="protein sequence ID" value="cds.evm.model.ctgX161.1"/>
    <property type="gene ID" value="evm.TU.ctgX161.1"/>
</dbReference>
<accession>A0A803QRR7</accession>
<evidence type="ECO:0000313" key="2">
    <source>
        <dbReference type="EnsemblPlants" id="cds.evm.model.ctgX161.1"/>
    </source>
</evidence>
<dbReference type="Proteomes" id="UP000596661">
    <property type="component" value="Unassembled WGS sequence"/>
</dbReference>
<protein>
    <submittedName>
        <fullName evidence="2">Uncharacterized protein</fullName>
    </submittedName>
</protein>
<proteinExistence type="predicted"/>
<sequence>MVKSGIIVLSWFTLVKARKRKSIGNGNNAEYSLDLVSRSQLSFVNRFILPRSQKDSVSKFISSKMLKLKYIAY</sequence>
<dbReference type="Gramene" id="evm.model.ctgX161.1">
    <property type="protein sequence ID" value="cds.evm.model.ctgX161.1"/>
    <property type="gene ID" value="evm.TU.ctgX161.1"/>
</dbReference>